<evidence type="ECO:0000313" key="2">
    <source>
        <dbReference type="EMBL" id="KAE9396738.1"/>
    </source>
</evidence>
<evidence type="ECO:0000313" key="3">
    <source>
        <dbReference type="Proteomes" id="UP000799118"/>
    </source>
</evidence>
<dbReference type="Proteomes" id="UP000799118">
    <property type="component" value="Unassembled WGS sequence"/>
</dbReference>
<accession>A0A6A4HGM1</accession>
<name>A0A6A4HGM1_9AGAR</name>
<dbReference type="OrthoDB" id="3058235at2759"/>
<sequence length="381" mass="42854">MFWDKRTLNSTRNSLWHSKAKLFSPTFEPPIAITIPELSRTTLYLGWNTSCYQGKLGDPEDFLDMNILPNFDGIRILYHDWIISKERKIASNTRVFWLLSRISVLNVCPSELYLSLDRVPFSDVTNSSTTKRRAPRADDSTPVKRRRCNANFTSSRTPKRTYSIQYEHSVILDDSEGFPNVEDVDFGSDTPPRGMDENEIQRLMNILEDTIEHVEDSTEFRSVFSFSDQLSPDSGAVFELAQDCDSLSDVLSEPRFFPFFHSSRPSTLEPAATTPYLSRYSTPYFSRRSSPPSSVSSYSSFSSVFDISSSTSSSSSSISSISSSLSDLSIYDSSSLDAATACTIIAEGLHREHGVENCNSVQEMFPRIANYHLDPFSAVHG</sequence>
<reference evidence="2" key="1">
    <citation type="journal article" date="2019" name="Environ. Microbiol.">
        <title>Fungal ecological strategies reflected in gene transcription - a case study of two litter decomposers.</title>
        <authorList>
            <person name="Barbi F."/>
            <person name="Kohler A."/>
            <person name="Barry K."/>
            <person name="Baskaran P."/>
            <person name="Daum C."/>
            <person name="Fauchery L."/>
            <person name="Ihrmark K."/>
            <person name="Kuo A."/>
            <person name="LaButti K."/>
            <person name="Lipzen A."/>
            <person name="Morin E."/>
            <person name="Grigoriev I.V."/>
            <person name="Henrissat B."/>
            <person name="Lindahl B."/>
            <person name="Martin F."/>
        </authorList>
    </citation>
    <scope>NUCLEOTIDE SEQUENCE</scope>
    <source>
        <strain evidence="2">JB14</strain>
    </source>
</reference>
<evidence type="ECO:0000256" key="1">
    <source>
        <dbReference type="SAM" id="MobiDB-lite"/>
    </source>
</evidence>
<organism evidence="2 3">
    <name type="scientific">Gymnopus androsaceus JB14</name>
    <dbReference type="NCBI Taxonomy" id="1447944"/>
    <lineage>
        <taxon>Eukaryota</taxon>
        <taxon>Fungi</taxon>
        <taxon>Dikarya</taxon>
        <taxon>Basidiomycota</taxon>
        <taxon>Agaricomycotina</taxon>
        <taxon>Agaricomycetes</taxon>
        <taxon>Agaricomycetidae</taxon>
        <taxon>Agaricales</taxon>
        <taxon>Marasmiineae</taxon>
        <taxon>Omphalotaceae</taxon>
        <taxon>Gymnopus</taxon>
    </lineage>
</organism>
<gene>
    <name evidence="2" type="ORF">BT96DRAFT_1021160</name>
</gene>
<proteinExistence type="predicted"/>
<feature type="region of interest" description="Disordered" evidence="1">
    <location>
        <begin position="124"/>
        <end position="143"/>
    </location>
</feature>
<dbReference type="AlphaFoldDB" id="A0A6A4HGM1"/>
<keyword evidence="3" id="KW-1185">Reference proteome</keyword>
<dbReference type="EMBL" id="ML769508">
    <property type="protein sequence ID" value="KAE9396738.1"/>
    <property type="molecule type" value="Genomic_DNA"/>
</dbReference>
<protein>
    <submittedName>
        <fullName evidence="2">Uncharacterized protein</fullName>
    </submittedName>
</protein>